<dbReference type="Proteomes" id="UP000249633">
    <property type="component" value="Unassembled WGS sequence"/>
</dbReference>
<proteinExistence type="predicted"/>
<protein>
    <recommendedName>
        <fullName evidence="3">DNA-binding protein</fullName>
    </recommendedName>
</protein>
<evidence type="ECO:0000313" key="1">
    <source>
        <dbReference type="EMBL" id="PZP28898.1"/>
    </source>
</evidence>
<evidence type="ECO:0008006" key="3">
    <source>
        <dbReference type="Google" id="ProtNLM"/>
    </source>
</evidence>
<dbReference type="AlphaFoldDB" id="A0A2W5DDY8"/>
<accession>A0A2W5DDY8</accession>
<sequence>MDTDTDTEIDARVRKLAESLDCITEEDFCLLAGILPSTGEAWRKRGQGPAFVRMGNRYLYPRTSVAEYLQGLIRERTPIAAKGLL</sequence>
<gene>
    <name evidence="1" type="ORF">DI603_18210</name>
</gene>
<name>A0A2W5DDY8_9BURK</name>
<comment type="caution">
    <text evidence="1">The sequence shown here is derived from an EMBL/GenBank/DDBJ whole genome shotgun (WGS) entry which is preliminary data.</text>
</comment>
<reference evidence="1 2" key="1">
    <citation type="submission" date="2017-08" db="EMBL/GenBank/DDBJ databases">
        <title>Infants hospitalized years apart are colonized by the same room-sourced microbial strains.</title>
        <authorList>
            <person name="Brooks B."/>
            <person name="Olm M.R."/>
            <person name="Firek B.A."/>
            <person name="Baker R."/>
            <person name="Thomas B.C."/>
            <person name="Morowitz M.J."/>
            <person name="Banfield J.F."/>
        </authorList>
    </citation>
    <scope>NUCLEOTIDE SEQUENCE [LARGE SCALE GENOMIC DNA]</scope>
    <source>
        <strain evidence="1">S2_012_000_R2_81</strain>
    </source>
</reference>
<organism evidence="1 2">
    <name type="scientific">Roseateles depolymerans</name>
    <dbReference type="NCBI Taxonomy" id="76731"/>
    <lineage>
        <taxon>Bacteria</taxon>
        <taxon>Pseudomonadati</taxon>
        <taxon>Pseudomonadota</taxon>
        <taxon>Betaproteobacteria</taxon>
        <taxon>Burkholderiales</taxon>
        <taxon>Sphaerotilaceae</taxon>
        <taxon>Roseateles</taxon>
    </lineage>
</organism>
<dbReference type="EMBL" id="QFOD01000020">
    <property type="protein sequence ID" value="PZP28898.1"/>
    <property type="molecule type" value="Genomic_DNA"/>
</dbReference>
<evidence type="ECO:0000313" key="2">
    <source>
        <dbReference type="Proteomes" id="UP000249633"/>
    </source>
</evidence>